<evidence type="ECO:0000256" key="9">
    <source>
        <dbReference type="ARBA" id="ARBA00048679"/>
    </source>
</evidence>
<dbReference type="InterPro" id="IPR000719">
    <property type="entry name" value="Prot_kinase_dom"/>
</dbReference>
<dbReference type="OrthoDB" id="248923at2759"/>
<feature type="compositionally biased region" description="Polar residues" evidence="11">
    <location>
        <begin position="789"/>
        <end position="802"/>
    </location>
</feature>
<feature type="domain" description="Protein kinase" evidence="12">
    <location>
        <begin position="4"/>
        <end position="258"/>
    </location>
</feature>
<dbReference type="InterPro" id="IPR011009">
    <property type="entry name" value="Kinase-like_dom_sf"/>
</dbReference>
<keyword evidence="14" id="KW-1185">Reference proteome</keyword>
<feature type="compositionally biased region" description="Polar residues" evidence="11">
    <location>
        <begin position="344"/>
        <end position="355"/>
    </location>
</feature>
<evidence type="ECO:0000313" key="14">
    <source>
        <dbReference type="Proteomes" id="UP000594262"/>
    </source>
</evidence>
<keyword evidence="6" id="KW-0418">Kinase</keyword>
<evidence type="ECO:0000256" key="7">
    <source>
        <dbReference type="ARBA" id="ARBA00022840"/>
    </source>
</evidence>
<sequence>MERYCKIKVLGHGAFGKAWLVSCNKTQQAFVVKEISIPALKERDKQSAINEVKILATLKHKNIILYKEAFVNEQCLCIIMEYADDGDLAEKIRKQNGVLFMEFQIIDWFVQILIAVKYIHSLKILHRDLKSQNIFLTKEGFVKIGDFGVSRCLEGGLNQAQTAIGTPYYLSPEICQQKPYDQKSDMWSLGILIYEMATLTHPFVASDFQSLIVKIVSGKYPPVPGCFGPLIEDLVLILLQVNPNDRPNASQLLKVPTLQPHIRSYLLHAKNNGRSKSQERLNVTSNDSQTMRRKSPVEFRKNNNLDNFQCLNPTNIDLRKASLDRLDIQPTDSAYGSENEYTEALSTGKSQRRNAPTTEIYTNVQNKSSFGLDASESQPSAIYANVVPELKANIRARSKSEAPDQSMFCMREDIGQKRSSYIEAIATTDQSSNDLNITFIASTGMNEVSRSTRRRSIETSSTKKCKDTKSRRRSCEVETTGSKSKLKLPRRLSVDSIGDKKELQARNEEKDKPKIKGSLSTLKKLIRRNSKSSYETIEDSLKMTNQKVAKTTSANQNDGLKAHDEKQANKKTKPATNFIERNKKLAETPKGKAAKKPSEKKEPKATGKASKISNLSVVSEASPIVSKQRKIPSTQKSAEKKKKAAITSPSGKTPITFSWKQSSGKTPDNKDTTITEADLFLPLLRKRSLTFDSRETFMKFGASAVDSNMTKNLDVTELDCIDVFNKNSQEKSEAVDVIMPLKSDTKSKRGQKKKVRHQSSNVFPDGFRVKETVKRKIMGRLRAASYTCDNTTSCNGQKQENSGGKGAAGSFTLKANSTIDDSNNRKMQHSTTYTVLNSNATTNNPLTNIFPERNIDPHVVDEAIRLIKNVSLSPHSVEQLCQAAAMIDGDNNRNDTLVTLLRLSLTK</sequence>
<keyword evidence="3" id="KW-0723">Serine/threonine-protein kinase</keyword>
<dbReference type="Pfam" id="PF00069">
    <property type="entry name" value="Pkinase"/>
    <property type="match status" value="1"/>
</dbReference>
<evidence type="ECO:0000256" key="8">
    <source>
        <dbReference type="ARBA" id="ARBA00047899"/>
    </source>
</evidence>
<evidence type="ECO:0000256" key="3">
    <source>
        <dbReference type="ARBA" id="ARBA00022527"/>
    </source>
</evidence>
<name>A0A7M5VH35_9CNID</name>
<dbReference type="SUPFAM" id="SSF56112">
    <property type="entry name" value="Protein kinase-like (PK-like)"/>
    <property type="match status" value="1"/>
</dbReference>
<dbReference type="PANTHER" id="PTHR44899">
    <property type="entry name" value="CAMK FAMILY PROTEIN KINASE"/>
    <property type="match status" value="1"/>
</dbReference>
<feature type="compositionally biased region" description="Polar residues" evidence="11">
    <location>
        <begin position="647"/>
        <end position="666"/>
    </location>
</feature>
<organism evidence="13 14">
    <name type="scientific">Clytia hemisphaerica</name>
    <dbReference type="NCBI Taxonomy" id="252671"/>
    <lineage>
        <taxon>Eukaryota</taxon>
        <taxon>Metazoa</taxon>
        <taxon>Cnidaria</taxon>
        <taxon>Hydrozoa</taxon>
        <taxon>Hydroidolina</taxon>
        <taxon>Leptothecata</taxon>
        <taxon>Obeliida</taxon>
        <taxon>Clytiidae</taxon>
        <taxon>Clytia</taxon>
    </lineage>
</organism>
<evidence type="ECO:0000256" key="2">
    <source>
        <dbReference type="ARBA" id="ARBA00012513"/>
    </source>
</evidence>
<dbReference type="GO" id="GO:0005524">
    <property type="term" value="F:ATP binding"/>
    <property type="evidence" value="ECO:0007669"/>
    <property type="project" value="UniProtKB-UniRule"/>
</dbReference>
<comment type="catalytic activity">
    <reaction evidence="8">
        <text>L-threonyl-[protein] + ATP = O-phospho-L-threonyl-[protein] + ADP + H(+)</text>
        <dbReference type="Rhea" id="RHEA:46608"/>
        <dbReference type="Rhea" id="RHEA-COMP:11060"/>
        <dbReference type="Rhea" id="RHEA-COMP:11605"/>
        <dbReference type="ChEBI" id="CHEBI:15378"/>
        <dbReference type="ChEBI" id="CHEBI:30013"/>
        <dbReference type="ChEBI" id="CHEBI:30616"/>
        <dbReference type="ChEBI" id="CHEBI:61977"/>
        <dbReference type="ChEBI" id="CHEBI:456216"/>
        <dbReference type="EC" id="2.7.11.1"/>
    </reaction>
</comment>
<dbReference type="FunFam" id="3.30.200.20:FF:000097">
    <property type="entry name" value="Probable serine/threonine-protein kinase nek1"/>
    <property type="match status" value="1"/>
</dbReference>
<dbReference type="EnsemblMetazoa" id="CLYHEMT012488.1">
    <property type="protein sequence ID" value="CLYHEMP012488.1"/>
    <property type="gene ID" value="CLYHEMG012488"/>
</dbReference>
<evidence type="ECO:0000256" key="10">
    <source>
        <dbReference type="PROSITE-ProRule" id="PRU10141"/>
    </source>
</evidence>
<dbReference type="AlphaFoldDB" id="A0A7M5VH35"/>
<feature type="region of interest" description="Disordered" evidence="11">
    <location>
        <begin position="330"/>
        <end position="355"/>
    </location>
</feature>
<comment type="similarity">
    <text evidence="1">Belongs to the protein kinase superfamily. NEK Ser/Thr protein kinase family. NIMA subfamily.</text>
</comment>
<protein>
    <recommendedName>
        <fullName evidence="2">non-specific serine/threonine protein kinase</fullName>
        <ecNumber evidence="2">2.7.11.1</ecNumber>
    </recommendedName>
</protein>
<keyword evidence="7 10" id="KW-0067">ATP-binding</keyword>
<dbReference type="InterPro" id="IPR008271">
    <property type="entry name" value="Ser/Thr_kinase_AS"/>
</dbReference>
<reference evidence="13" key="1">
    <citation type="submission" date="2021-01" db="UniProtKB">
        <authorList>
            <consortium name="EnsemblMetazoa"/>
        </authorList>
    </citation>
    <scope>IDENTIFICATION</scope>
</reference>
<dbReference type="PANTHER" id="PTHR44899:SF3">
    <property type="entry name" value="SERINE_THREONINE-PROTEIN KINASE NEK1"/>
    <property type="match status" value="1"/>
</dbReference>
<feature type="compositionally biased region" description="Basic and acidic residues" evidence="11">
    <location>
        <begin position="497"/>
        <end position="514"/>
    </location>
</feature>
<evidence type="ECO:0000259" key="12">
    <source>
        <dbReference type="PROSITE" id="PS50011"/>
    </source>
</evidence>
<feature type="region of interest" description="Disordered" evidence="11">
    <location>
        <begin position="273"/>
        <end position="294"/>
    </location>
</feature>
<feature type="region of interest" description="Disordered" evidence="11">
    <location>
        <begin position="495"/>
        <end position="514"/>
    </location>
</feature>
<dbReference type="PROSITE" id="PS00107">
    <property type="entry name" value="PROTEIN_KINASE_ATP"/>
    <property type="match status" value="1"/>
</dbReference>
<feature type="binding site" evidence="10">
    <location>
        <position position="33"/>
    </location>
    <ligand>
        <name>ATP</name>
        <dbReference type="ChEBI" id="CHEBI:30616"/>
    </ligand>
</feature>
<dbReference type="Gene3D" id="3.30.200.20">
    <property type="entry name" value="Phosphorylase Kinase, domain 1"/>
    <property type="match status" value="1"/>
</dbReference>
<dbReference type="PROSITE" id="PS50011">
    <property type="entry name" value="PROTEIN_KINASE_DOM"/>
    <property type="match status" value="1"/>
</dbReference>
<dbReference type="PROSITE" id="PS00108">
    <property type="entry name" value="PROTEIN_KINASE_ST"/>
    <property type="match status" value="1"/>
</dbReference>
<keyword evidence="5 10" id="KW-0547">Nucleotide-binding</keyword>
<keyword evidence="4" id="KW-0808">Transferase</keyword>
<feature type="compositionally biased region" description="Polar residues" evidence="11">
    <location>
        <begin position="273"/>
        <end position="289"/>
    </location>
</feature>
<feature type="compositionally biased region" description="Basic and acidic residues" evidence="11">
    <location>
        <begin position="464"/>
        <end position="476"/>
    </location>
</feature>
<evidence type="ECO:0000256" key="11">
    <source>
        <dbReference type="SAM" id="MobiDB-lite"/>
    </source>
</evidence>
<feature type="region of interest" description="Disordered" evidence="11">
    <location>
        <begin position="551"/>
        <end position="671"/>
    </location>
</feature>
<dbReference type="CDD" id="cd08215">
    <property type="entry name" value="STKc_Nek"/>
    <property type="match status" value="1"/>
</dbReference>
<dbReference type="EC" id="2.7.11.1" evidence="2"/>
<dbReference type="Proteomes" id="UP000594262">
    <property type="component" value="Unplaced"/>
</dbReference>
<evidence type="ECO:0000256" key="5">
    <source>
        <dbReference type="ARBA" id="ARBA00022741"/>
    </source>
</evidence>
<feature type="region of interest" description="Disordered" evidence="11">
    <location>
        <begin position="789"/>
        <end position="809"/>
    </location>
</feature>
<evidence type="ECO:0000256" key="6">
    <source>
        <dbReference type="ARBA" id="ARBA00022777"/>
    </source>
</evidence>
<dbReference type="InterPro" id="IPR051131">
    <property type="entry name" value="NEK_Ser/Thr_kinase_NIMA"/>
</dbReference>
<accession>A0A7M5VH35</accession>
<dbReference type="Gene3D" id="1.10.510.10">
    <property type="entry name" value="Transferase(Phosphotransferase) domain 1"/>
    <property type="match status" value="1"/>
</dbReference>
<dbReference type="SMART" id="SM00220">
    <property type="entry name" value="S_TKc"/>
    <property type="match status" value="1"/>
</dbReference>
<evidence type="ECO:0000256" key="4">
    <source>
        <dbReference type="ARBA" id="ARBA00022679"/>
    </source>
</evidence>
<evidence type="ECO:0000313" key="13">
    <source>
        <dbReference type="EnsemblMetazoa" id="CLYHEMP012488.1"/>
    </source>
</evidence>
<evidence type="ECO:0000256" key="1">
    <source>
        <dbReference type="ARBA" id="ARBA00010886"/>
    </source>
</evidence>
<feature type="compositionally biased region" description="Basic and acidic residues" evidence="11">
    <location>
        <begin position="580"/>
        <end position="605"/>
    </location>
</feature>
<comment type="catalytic activity">
    <reaction evidence="9">
        <text>L-seryl-[protein] + ATP = O-phospho-L-seryl-[protein] + ADP + H(+)</text>
        <dbReference type="Rhea" id="RHEA:17989"/>
        <dbReference type="Rhea" id="RHEA-COMP:9863"/>
        <dbReference type="Rhea" id="RHEA-COMP:11604"/>
        <dbReference type="ChEBI" id="CHEBI:15378"/>
        <dbReference type="ChEBI" id="CHEBI:29999"/>
        <dbReference type="ChEBI" id="CHEBI:30616"/>
        <dbReference type="ChEBI" id="CHEBI:83421"/>
        <dbReference type="ChEBI" id="CHEBI:456216"/>
        <dbReference type="EC" id="2.7.11.1"/>
    </reaction>
</comment>
<dbReference type="GO" id="GO:0004674">
    <property type="term" value="F:protein serine/threonine kinase activity"/>
    <property type="evidence" value="ECO:0007669"/>
    <property type="project" value="UniProtKB-KW"/>
</dbReference>
<dbReference type="InterPro" id="IPR017441">
    <property type="entry name" value="Protein_kinase_ATP_BS"/>
</dbReference>
<feature type="region of interest" description="Disordered" evidence="11">
    <location>
        <begin position="450"/>
        <end position="486"/>
    </location>
</feature>
<proteinExistence type="inferred from homology"/>